<sequence>MSSPGPTEALLLASPLLGRQAALAAADPTRDYEAYPEELAAIPGAVDRRRREFAAGRTAARLALRELGAPAMAVPMGADRAPIWPPGLLGSITHTGTACLAAVAWEGELRLLGLDLEEDTPLDPDLIPTVCSPAERAWLAGQDDPGHWAKLIFSAKECAYKAQYPISRTLFGFDALRIALDTGSRRFSATFRSDMPGFRRGHVLHGRYAAGEGLIVTAIAEPA</sequence>
<name>A0A1G6T5Q3_9RHOB</name>
<feature type="binding site" evidence="13">
    <location>
        <position position="117"/>
    </location>
    <ligand>
        <name>Mg(2+)</name>
        <dbReference type="ChEBI" id="CHEBI:18420"/>
    </ligand>
</feature>
<evidence type="ECO:0000256" key="13">
    <source>
        <dbReference type="PIRSR" id="PIRSR603542-2"/>
    </source>
</evidence>
<dbReference type="STRING" id="639004.SAMN04488239_10612"/>
<dbReference type="UniPathway" id="UPA00017"/>
<comment type="catalytic activity">
    <reaction evidence="11">
        <text>apo-[peptidyl-carrier protein] + CoA = holo-[peptidyl-carrier protein] + adenosine 3',5'-bisphosphate + H(+)</text>
        <dbReference type="Rhea" id="RHEA:46228"/>
        <dbReference type="Rhea" id="RHEA-COMP:11479"/>
        <dbReference type="Rhea" id="RHEA-COMP:11480"/>
        <dbReference type="ChEBI" id="CHEBI:15378"/>
        <dbReference type="ChEBI" id="CHEBI:29999"/>
        <dbReference type="ChEBI" id="CHEBI:57287"/>
        <dbReference type="ChEBI" id="CHEBI:58343"/>
        <dbReference type="ChEBI" id="CHEBI:64479"/>
    </reaction>
</comment>
<evidence type="ECO:0000256" key="2">
    <source>
        <dbReference type="ARBA" id="ARBA00004993"/>
    </source>
</evidence>
<keyword evidence="13" id="KW-0460">Magnesium</keyword>
<keyword evidence="6 16" id="KW-0808">Transferase</keyword>
<comment type="function">
    <text evidence="1">Involved in the biosynthesis of the siderophore enterobactin (enterochelin), which is a macrocyclic trimeric lactone of N-(2,3-dihydroxybenzoyl)-serine. The serine trilactone serves as a scaffolding for the three catechol functionalities that provide hexadentate coordination for the tightly ligated iron(2+) atoms. Plays an essential role in the assembly of the enterobactin by catalyzing the transfer of the 4'-phosphopantetheine (Ppant) moiety from coenzyme A to the apo-domains of both EntB (ArCP domain) and EntF (PCP domain) to yield their holo-forms which make them competent for the activation of 2,3-dihydroxybenzoate (DHB) and L-serine, respectively.</text>
</comment>
<evidence type="ECO:0000256" key="5">
    <source>
        <dbReference type="ARBA" id="ARBA00019087"/>
    </source>
</evidence>
<dbReference type="Proteomes" id="UP000199628">
    <property type="component" value="Unassembled WGS sequence"/>
</dbReference>
<keyword evidence="13" id="KW-0479">Metal-binding</keyword>
<evidence type="ECO:0000256" key="10">
    <source>
        <dbReference type="ARBA" id="ARBA00049176"/>
    </source>
</evidence>
<dbReference type="OrthoDB" id="8210607at2"/>
<dbReference type="Pfam" id="PF17837">
    <property type="entry name" value="4PPT_N"/>
    <property type="match status" value="1"/>
</dbReference>
<evidence type="ECO:0000313" key="16">
    <source>
        <dbReference type="EMBL" id="SDD24331.1"/>
    </source>
</evidence>
<comment type="pathway">
    <text evidence="2">Siderophore biosynthesis; enterobactin biosynthesis.</text>
</comment>
<protein>
    <recommendedName>
        <fullName evidence="5">Enterobactin synthase component D</fullName>
    </recommendedName>
    <alternativeName>
        <fullName evidence="8">4'-phosphopantetheinyl transferase EntD</fullName>
    </alternativeName>
    <alternativeName>
        <fullName evidence="9">Enterochelin synthase D</fullName>
    </alternativeName>
</protein>
<evidence type="ECO:0000313" key="17">
    <source>
        <dbReference type="Proteomes" id="UP000199628"/>
    </source>
</evidence>
<dbReference type="GO" id="GO:0005886">
    <property type="term" value="C:plasma membrane"/>
    <property type="evidence" value="ECO:0007669"/>
    <property type="project" value="TreeGrafter"/>
</dbReference>
<evidence type="ECO:0000256" key="1">
    <source>
        <dbReference type="ARBA" id="ARBA00003937"/>
    </source>
</evidence>
<dbReference type="PANTHER" id="PTHR38096">
    <property type="entry name" value="ENTEROBACTIN SYNTHASE COMPONENT D"/>
    <property type="match status" value="1"/>
</dbReference>
<evidence type="ECO:0000256" key="8">
    <source>
        <dbReference type="ARBA" id="ARBA00029894"/>
    </source>
</evidence>
<feature type="binding site" evidence="12">
    <location>
        <position position="115"/>
    </location>
    <ligand>
        <name>CoA</name>
        <dbReference type="ChEBI" id="CHEBI:57287"/>
    </ligand>
</feature>
<comment type="subunit">
    <text evidence="4">EntB, EntD, EntE, and EntF form a multienzyme complex called enterobactin synthase.</text>
</comment>
<feature type="binding site" evidence="12">
    <location>
        <position position="161"/>
    </location>
    <ligand>
        <name>CoA</name>
        <dbReference type="ChEBI" id="CHEBI:57287"/>
    </ligand>
</feature>
<evidence type="ECO:0000259" key="15">
    <source>
        <dbReference type="Pfam" id="PF17837"/>
    </source>
</evidence>
<dbReference type="SUPFAM" id="SSF56214">
    <property type="entry name" value="4'-phosphopantetheinyl transferase"/>
    <property type="match status" value="1"/>
</dbReference>
<feature type="binding site" evidence="12">
    <location>
        <position position="49"/>
    </location>
    <ligand>
        <name>CoA</name>
        <dbReference type="ChEBI" id="CHEBI:57287"/>
    </ligand>
</feature>
<evidence type="ECO:0000259" key="14">
    <source>
        <dbReference type="Pfam" id="PF01648"/>
    </source>
</evidence>
<dbReference type="PRINTS" id="PR01399">
    <property type="entry name" value="ENTSNTHTASED"/>
</dbReference>
<dbReference type="InterPro" id="IPR041354">
    <property type="entry name" value="4PPT_N"/>
</dbReference>
<feature type="binding site" evidence="12">
    <location>
        <position position="57"/>
    </location>
    <ligand>
        <name>CoA</name>
        <dbReference type="ChEBI" id="CHEBI:57287"/>
    </ligand>
</feature>
<gene>
    <name evidence="16" type="ORF">SAMN04488239_10612</name>
</gene>
<accession>A0A1G6T5Q3</accession>
<dbReference type="GO" id="GO:0009366">
    <property type="term" value="C:enterobactin synthetase complex"/>
    <property type="evidence" value="ECO:0007669"/>
    <property type="project" value="InterPro"/>
</dbReference>
<feature type="domain" description="4'-phosphopantetheinyl transferase N-terminal" evidence="15">
    <location>
        <begin position="38"/>
        <end position="104"/>
    </location>
</feature>
<dbReference type="InterPro" id="IPR037143">
    <property type="entry name" value="4-PPantetheinyl_Trfase_dom_sf"/>
</dbReference>
<evidence type="ECO:0000256" key="12">
    <source>
        <dbReference type="PIRSR" id="PIRSR603542-1"/>
    </source>
</evidence>
<comment type="catalytic activity">
    <reaction evidence="10">
        <text>apo-[aryl-carrier protein] + CoA = holo-[aryl-carrier protein] + adenosine 3',5'-bisphosphate + H(+)</text>
        <dbReference type="Rhea" id="RHEA:48404"/>
        <dbReference type="Rhea" id="RHEA-COMP:15903"/>
        <dbReference type="Rhea" id="RHEA-COMP:17557"/>
        <dbReference type="ChEBI" id="CHEBI:15378"/>
        <dbReference type="ChEBI" id="CHEBI:29999"/>
        <dbReference type="ChEBI" id="CHEBI:57287"/>
        <dbReference type="ChEBI" id="CHEBI:58343"/>
        <dbReference type="ChEBI" id="CHEBI:64479"/>
    </reaction>
</comment>
<feature type="binding site" evidence="13">
    <location>
        <position position="115"/>
    </location>
    <ligand>
        <name>Mg(2+)</name>
        <dbReference type="ChEBI" id="CHEBI:18420"/>
    </ligand>
</feature>
<dbReference type="GO" id="GO:0000287">
    <property type="term" value="F:magnesium ion binding"/>
    <property type="evidence" value="ECO:0007669"/>
    <property type="project" value="InterPro"/>
</dbReference>
<dbReference type="GO" id="GO:0009239">
    <property type="term" value="P:enterobactin biosynthetic process"/>
    <property type="evidence" value="ECO:0007669"/>
    <property type="project" value="UniProtKB-UniPathway"/>
</dbReference>
<feature type="domain" description="4'-phosphopantetheinyl transferase" evidence="14">
    <location>
        <begin position="112"/>
        <end position="191"/>
    </location>
</feature>
<dbReference type="InterPro" id="IPR003542">
    <property type="entry name" value="Enbac_synth_compD-like"/>
</dbReference>
<evidence type="ECO:0000256" key="9">
    <source>
        <dbReference type="ARBA" id="ARBA00031996"/>
    </source>
</evidence>
<dbReference type="RefSeq" id="WP_093030617.1">
    <property type="nucleotide sequence ID" value="NZ_FMZV01000006.1"/>
</dbReference>
<dbReference type="EMBL" id="FMZV01000006">
    <property type="protein sequence ID" value="SDD24331.1"/>
    <property type="molecule type" value="Genomic_DNA"/>
</dbReference>
<evidence type="ECO:0000256" key="7">
    <source>
        <dbReference type="ARBA" id="ARBA00023191"/>
    </source>
</evidence>
<proteinExistence type="inferred from homology"/>
<dbReference type="GO" id="GO:0008897">
    <property type="term" value="F:holo-[acyl-carrier-protein] synthase activity"/>
    <property type="evidence" value="ECO:0007669"/>
    <property type="project" value="InterPro"/>
</dbReference>
<keyword evidence="17" id="KW-1185">Reference proteome</keyword>
<evidence type="ECO:0000256" key="6">
    <source>
        <dbReference type="ARBA" id="ARBA00022679"/>
    </source>
</evidence>
<evidence type="ECO:0000256" key="4">
    <source>
        <dbReference type="ARBA" id="ARBA00011503"/>
    </source>
</evidence>
<comment type="similarity">
    <text evidence="3">Belongs to the P-Pant transferase superfamily. EntD family.</text>
</comment>
<organism evidence="16 17">
    <name type="scientific">Ruegeria marina</name>
    <dbReference type="NCBI Taxonomy" id="639004"/>
    <lineage>
        <taxon>Bacteria</taxon>
        <taxon>Pseudomonadati</taxon>
        <taxon>Pseudomonadota</taxon>
        <taxon>Alphaproteobacteria</taxon>
        <taxon>Rhodobacterales</taxon>
        <taxon>Roseobacteraceae</taxon>
        <taxon>Ruegeria</taxon>
    </lineage>
</organism>
<reference evidence="17" key="1">
    <citation type="submission" date="2016-10" db="EMBL/GenBank/DDBJ databases">
        <authorList>
            <person name="Varghese N."/>
            <person name="Submissions S."/>
        </authorList>
    </citation>
    <scope>NUCLEOTIDE SEQUENCE [LARGE SCALE GENOMIC DNA]</scope>
    <source>
        <strain evidence="17">CGMCC 1.9108</strain>
    </source>
</reference>
<evidence type="ECO:0000256" key="3">
    <source>
        <dbReference type="ARBA" id="ARBA00008342"/>
    </source>
</evidence>
<evidence type="ECO:0000256" key="11">
    <source>
        <dbReference type="ARBA" id="ARBA00049191"/>
    </source>
</evidence>
<comment type="cofactor">
    <cofactor evidence="13">
        <name>Mg(2+)</name>
        <dbReference type="ChEBI" id="CHEBI:18420"/>
    </cofactor>
</comment>
<dbReference type="PANTHER" id="PTHR38096:SF1">
    <property type="entry name" value="ENTEROBACTIN SYNTHASE COMPONENT D"/>
    <property type="match status" value="1"/>
</dbReference>
<feature type="binding site" evidence="12">
    <location>
        <position position="157"/>
    </location>
    <ligand>
        <name>CoA</name>
        <dbReference type="ChEBI" id="CHEBI:57287"/>
    </ligand>
</feature>
<dbReference type="InterPro" id="IPR008278">
    <property type="entry name" value="4-PPantetheinyl_Trfase_dom"/>
</dbReference>
<dbReference type="AlphaFoldDB" id="A0A1G6T5Q3"/>
<feature type="binding site" evidence="12">
    <location>
        <begin position="93"/>
        <end position="94"/>
    </location>
    <ligand>
        <name>CoA</name>
        <dbReference type="ChEBI" id="CHEBI:57287"/>
    </ligand>
</feature>
<keyword evidence="7" id="KW-0259">Enterobactin biosynthesis</keyword>
<dbReference type="Pfam" id="PF01648">
    <property type="entry name" value="ACPS"/>
    <property type="match status" value="1"/>
</dbReference>